<organism evidence="3 4">
    <name type="scientific">Portunus trituberculatus</name>
    <name type="common">Swimming crab</name>
    <name type="synonym">Neptunus trituberculatus</name>
    <dbReference type="NCBI Taxonomy" id="210409"/>
    <lineage>
        <taxon>Eukaryota</taxon>
        <taxon>Metazoa</taxon>
        <taxon>Ecdysozoa</taxon>
        <taxon>Arthropoda</taxon>
        <taxon>Crustacea</taxon>
        <taxon>Multicrustacea</taxon>
        <taxon>Malacostraca</taxon>
        <taxon>Eumalacostraca</taxon>
        <taxon>Eucarida</taxon>
        <taxon>Decapoda</taxon>
        <taxon>Pleocyemata</taxon>
        <taxon>Brachyura</taxon>
        <taxon>Eubrachyura</taxon>
        <taxon>Portunoidea</taxon>
        <taxon>Portunidae</taxon>
        <taxon>Portuninae</taxon>
        <taxon>Portunus</taxon>
    </lineage>
</organism>
<dbReference type="Proteomes" id="UP000324222">
    <property type="component" value="Unassembled WGS sequence"/>
</dbReference>
<protein>
    <submittedName>
        <fullName evidence="3">Uncharacterized protein</fullName>
    </submittedName>
</protein>
<comment type="caution">
    <text evidence="3">The sequence shown here is derived from an EMBL/GenBank/DDBJ whole genome shotgun (WGS) entry which is preliminary data.</text>
</comment>
<keyword evidence="2" id="KW-0732">Signal</keyword>
<reference evidence="3 4" key="1">
    <citation type="submission" date="2019-05" db="EMBL/GenBank/DDBJ databases">
        <title>Another draft genome of Portunus trituberculatus and its Hox gene families provides insights of decapod evolution.</title>
        <authorList>
            <person name="Jeong J.-H."/>
            <person name="Song I."/>
            <person name="Kim S."/>
            <person name="Choi T."/>
            <person name="Kim D."/>
            <person name="Ryu S."/>
            <person name="Kim W."/>
        </authorList>
    </citation>
    <scope>NUCLEOTIDE SEQUENCE [LARGE SCALE GENOMIC DNA]</scope>
    <source>
        <tissue evidence="3">Muscle</tissue>
    </source>
</reference>
<feature type="signal peptide" evidence="2">
    <location>
        <begin position="1"/>
        <end position="16"/>
    </location>
</feature>
<gene>
    <name evidence="3" type="ORF">E2C01_039051</name>
</gene>
<name>A0A5B7FJN9_PORTR</name>
<evidence type="ECO:0000256" key="1">
    <source>
        <dbReference type="SAM" id="MobiDB-lite"/>
    </source>
</evidence>
<dbReference type="AlphaFoldDB" id="A0A5B7FJN9"/>
<dbReference type="EMBL" id="VSRR010006686">
    <property type="protein sequence ID" value="MPC45353.1"/>
    <property type="molecule type" value="Genomic_DNA"/>
</dbReference>
<sequence length="60" mass="6503">MFGSLTILLSTATAMTDQVLKPHQHPPPPAQVTSHKDQHLSISQGGAGQVWVLTFQFGYT</sequence>
<accession>A0A5B7FJN9</accession>
<proteinExistence type="predicted"/>
<evidence type="ECO:0000313" key="4">
    <source>
        <dbReference type="Proteomes" id="UP000324222"/>
    </source>
</evidence>
<feature type="chain" id="PRO_5022977109" evidence="2">
    <location>
        <begin position="17"/>
        <end position="60"/>
    </location>
</feature>
<evidence type="ECO:0000256" key="2">
    <source>
        <dbReference type="SAM" id="SignalP"/>
    </source>
</evidence>
<keyword evidence="4" id="KW-1185">Reference proteome</keyword>
<feature type="region of interest" description="Disordered" evidence="1">
    <location>
        <begin position="18"/>
        <end position="39"/>
    </location>
</feature>
<evidence type="ECO:0000313" key="3">
    <source>
        <dbReference type="EMBL" id="MPC45353.1"/>
    </source>
</evidence>